<organism evidence="2 3">
    <name type="scientific">Campylobacter jejuni</name>
    <dbReference type="NCBI Taxonomy" id="197"/>
    <lineage>
        <taxon>Bacteria</taxon>
        <taxon>Pseudomonadati</taxon>
        <taxon>Campylobacterota</taxon>
        <taxon>Epsilonproteobacteria</taxon>
        <taxon>Campylobacterales</taxon>
        <taxon>Campylobacteraceae</taxon>
        <taxon>Campylobacter</taxon>
    </lineage>
</organism>
<evidence type="ECO:0000259" key="1">
    <source>
        <dbReference type="Pfam" id="PF18723"/>
    </source>
</evidence>
<evidence type="ECO:0000313" key="3">
    <source>
        <dbReference type="Proteomes" id="UP000287197"/>
    </source>
</evidence>
<comment type="caution">
    <text evidence="2">The sequence shown here is derived from an EMBL/GenBank/DDBJ whole genome shotgun (WGS) entry which is preliminary data.</text>
</comment>
<dbReference type="Pfam" id="PF18723">
    <property type="entry name" value="HMUDK_hel"/>
    <property type="match status" value="1"/>
</dbReference>
<sequence length="333" mass="38462">MRSLKSILQLALGVSESVEKKPLSPNDNRVKEFFNFAYLRHLIWYRRFKLKMDKPWTDDETLRTYKFLNVYRELDKGTIYINNYVKNIASDEGKLVAIILYKFYNTVDIFERLGVSPSDFTTDTKSLSQKLISGYKNLSDDKPVFNDAYLVTAGPGDKFINIAKSIKKFDLTKMLEEIRTQDNAEESYNKLVSLIPNCGDFLGYEIWSQLCYSRVLKYSTNDYCNVGPGAEPSITYIFGKDVDPMEALRYLQSVSYKELVDAPKRLGGKDSLGKFPSWDSIRYVCKYDKDVGNNLSLLTLENIGCEFRKYKSHTSTSKNFVSKTKYLDQEETE</sequence>
<accession>A0AAX1Z521</accession>
<reference evidence="2" key="1">
    <citation type="submission" date="2018-01" db="EMBL/GenBank/DDBJ databases">
        <authorList>
            <person name="Kovanen S."/>
            <person name="Nieminen T."/>
            <person name="Pohja-Mykra M."/>
            <person name="Raunio-Saarnisto M."/>
            <person name="Sauvala M."/>
            <person name="Fredriksson-Ahomaa M."/>
            <person name="Hanninen M.-L."/>
            <person name="Kivisto R."/>
        </authorList>
    </citation>
    <scope>NUCLEOTIDE SEQUENCE</scope>
    <source>
        <strain evidence="2">SO-26</strain>
    </source>
</reference>
<dbReference type="Proteomes" id="UP000287197">
    <property type="component" value="Unassembled WGS sequence"/>
</dbReference>
<dbReference type="EMBL" id="PQZD01000003">
    <property type="protein sequence ID" value="RTI48640.1"/>
    <property type="molecule type" value="Genomic_DNA"/>
</dbReference>
<reference evidence="2" key="2">
    <citation type="journal article" date="2019" name="Appl. Environ. Microbiol.">
        <title>Population genetics and characterization of Campylobacter jejuni isolates in western jackdaws and game birds in Finland.</title>
        <authorList>
            <person name="Kovanen S."/>
            <person name="Rossi M."/>
            <person name="Pohja-Mykra M."/>
            <person name="Nieminen T."/>
            <person name="Raunio-Saarnisto M."/>
            <person name="Sauvala M."/>
            <person name="Fredriksson-Ahomaa M."/>
            <person name="Hanninen M.L."/>
            <person name="Kivisto R."/>
        </authorList>
    </citation>
    <scope>NUCLEOTIDE SEQUENCE</scope>
    <source>
        <strain evidence="2">SO-26</strain>
    </source>
</reference>
<evidence type="ECO:0000313" key="2">
    <source>
        <dbReference type="EMBL" id="RTI48640.1"/>
    </source>
</evidence>
<dbReference type="InterPro" id="IPR040684">
    <property type="entry name" value="HMUDK_hel"/>
</dbReference>
<dbReference type="RefSeq" id="WP_161969469.1">
    <property type="nucleotide sequence ID" value="NZ_PQZD01000003.1"/>
</dbReference>
<protein>
    <recommendedName>
        <fullName evidence="1">5-hmdU DNA kinase helical domain-containing protein</fullName>
    </recommendedName>
</protein>
<gene>
    <name evidence="2" type="ORF">C3I27_04250</name>
</gene>
<dbReference type="AlphaFoldDB" id="A0AAX1Z521"/>
<name>A0AAX1Z521_CAMJU</name>
<feature type="domain" description="5-hmdU DNA kinase helical" evidence="1">
    <location>
        <begin position="30"/>
        <end position="311"/>
    </location>
</feature>
<proteinExistence type="predicted"/>